<dbReference type="GeneID" id="17040550"/>
<name>I0YVZ4_COCSC</name>
<dbReference type="AlphaFoldDB" id="I0YVZ4"/>
<proteinExistence type="predicted"/>
<evidence type="ECO:0000313" key="1">
    <source>
        <dbReference type="EMBL" id="EIE22563.1"/>
    </source>
</evidence>
<keyword evidence="2" id="KW-1185">Reference proteome</keyword>
<organism evidence="1 2">
    <name type="scientific">Coccomyxa subellipsoidea (strain C-169)</name>
    <name type="common">Green microalga</name>
    <dbReference type="NCBI Taxonomy" id="574566"/>
    <lineage>
        <taxon>Eukaryota</taxon>
        <taxon>Viridiplantae</taxon>
        <taxon>Chlorophyta</taxon>
        <taxon>core chlorophytes</taxon>
        <taxon>Trebouxiophyceae</taxon>
        <taxon>Trebouxiophyceae incertae sedis</taxon>
        <taxon>Coccomyxaceae</taxon>
        <taxon>Coccomyxa</taxon>
        <taxon>Coccomyxa subellipsoidea</taxon>
    </lineage>
</organism>
<dbReference type="RefSeq" id="XP_005647107.1">
    <property type="nucleotide sequence ID" value="XM_005647050.1"/>
</dbReference>
<gene>
    <name evidence="1" type="ORF">COCSUDRAFT_63711</name>
</gene>
<dbReference type="Proteomes" id="UP000007264">
    <property type="component" value="Unassembled WGS sequence"/>
</dbReference>
<accession>I0YVZ4</accession>
<dbReference type="KEGG" id="csl:COCSUDRAFT_63711"/>
<protein>
    <submittedName>
        <fullName evidence="1">Uncharacterized protein</fullName>
    </submittedName>
</protein>
<dbReference type="OrthoDB" id="10457801at2759"/>
<evidence type="ECO:0000313" key="2">
    <source>
        <dbReference type="Proteomes" id="UP000007264"/>
    </source>
</evidence>
<comment type="caution">
    <text evidence="1">The sequence shown here is derived from an EMBL/GenBank/DDBJ whole genome shotgun (WGS) entry which is preliminary data.</text>
</comment>
<sequence length="132" mass="14486">MGSYVTDLGMHMLHLMLSGPQHLMLEDQVPSGKKGDSGDVCVGKTGCVNEGAEGELCGARSSRVYCMDLPATDFRENDIRRHTLGSTCAPGGMRSVHDQLYNDYCTRRFPATQSVYFSEERCSLLPDVQCST</sequence>
<dbReference type="EMBL" id="AGSI01000009">
    <property type="protein sequence ID" value="EIE22563.1"/>
    <property type="molecule type" value="Genomic_DNA"/>
</dbReference>
<reference evidence="1 2" key="1">
    <citation type="journal article" date="2012" name="Genome Biol.">
        <title>The genome of the polar eukaryotic microalga coccomyxa subellipsoidea reveals traits of cold adaptation.</title>
        <authorList>
            <person name="Blanc G."/>
            <person name="Agarkova I."/>
            <person name="Grimwood J."/>
            <person name="Kuo A."/>
            <person name="Brueggeman A."/>
            <person name="Dunigan D."/>
            <person name="Gurnon J."/>
            <person name="Ladunga I."/>
            <person name="Lindquist E."/>
            <person name="Lucas S."/>
            <person name="Pangilinan J."/>
            <person name="Proschold T."/>
            <person name="Salamov A."/>
            <person name="Schmutz J."/>
            <person name="Weeks D."/>
            <person name="Yamada T."/>
            <person name="Claverie J.M."/>
            <person name="Grigoriev I."/>
            <person name="Van Etten J."/>
            <person name="Lomsadze A."/>
            <person name="Borodovsky M."/>
        </authorList>
    </citation>
    <scope>NUCLEOTIDE SEQUENCE [LARGE SCALE GENOMIC DNA]</scope>
    <source>
        <strain evidence="1 2">C-169</strain>
    </source>
</reference>